<dbReference type="PANTHER" id="PTHR43133:SF51">
    <property type="entry name" value="RNA POLYMERASE SIGMA FACTOR"/>
    <property type="match status" value="1"/>
</dbReference>
<dbReference type="SUPFAM" id="SSF88946">
    <property type="entry name" value="Sigma2 domain of RNA polymerase sigma factors"/>
    <property type="match status" value="1"/>
</dbReference>
<keyword evidence="4" id="KW-0804">Transcription</keyword>
<dbReference type="InterPro" id="IPR007627">
    <property type="entry name" value="RNA_pol_sigma70_r2"/>
</dbReference>
<dbReference type="Pfam" id="PF08281">
    <property type="entry name" value="Sigma70_r4_2"/>
    <property type="match status" value="1"/>
</dbReference>
<evidence type="ECO:0000259" key="5">
    <source>
        <dbReference type="Pfam" id="PF04542"/>
    </source>
</evidence>
<dbReference type="Gene3D" id="1.10.10.10">
    <property type="entry name" value="Winged helix-like DNA-binding domain superfamily/Winged helix DNA-binding domain"/>
    <property type="match status" value="1"/>
</dbReference>
<name>A0A9D2SGK6_9FIRM</name>
<dbReference type="GO" id="GO:0006352">
    <property type="term" value="P:DNA-templated transcription initiation"/>
    <property type="evidence" value="ECO:0007669"/>
    <property type="project" value="InterPro"/>
</dbReference>
<dbReference type="NCBIfam" id="TIGR02937">
    <property type="entry name" value="sigma70-ECF"/>
    <property type="match status" value="1"/>
</dbReference>
<gene>
    <name evidence="7" type="ORF">H9710_09325</name>
</gene>
<dbReference type="PANTHER" id="PTHR43133">
    <property type="entry name" value="RNA POLYMERASE ECF-TYPE SIGMA FACTO"/>
    <property type="match status" value="1"/>
</dbReference>
<dbReference type="EMBL" id="DWXG01000079">
    <property type="protein sequence ID" value="HJB98763.1"/>
    <property type="molecule type" value="Genomic_DNA"/>
</dbReference>
<dbReference type="GO" id="GO:0003677">
    <property type="term" value="F:DNA binding"/>
    <property type="evidence" value="ECO:0007669"/>
    <property type="project" value="InterPro"/>
</dbReference>
<dbReference type="InterPro" id="IPR013325">
    <property type="entry name" value="RNA_pol_sigma_r2"/>
</dbReference>
<dbReference type="GO" id="GO:0016987">
    <property type="term" value="F:sigma factor activity"/>
    <property type="evidence" value="ECO:0007669"/>
    <property type="project" value="UniProtKB-KW"/>
</dbReference>
<sequence length="179" mass="20622">MEQRAERLVRRARNGDTEAFTQLILRNEEMLSRVALSLLHNMEDAADAVQDAVLAAWQALPSLREPRYFRTWLVRILIRCCSQVGASQGRHVHFQLEETLTAAVETPDWDEALDVQAALDTMKPEDKMLLGLFYRDRLSVREIAKALDVSESCVKQRLSRSRKRFRVIFSEKEGLIHGK</sequence>
<dbReference type="InterPro" id="IPR039425">
    <property type="entry name" value="RNA_pol_sigma-70-like"/>
</dbReference>
<dbReference type="Proteomes" id="UP000826793">
    <property type="component" value="Unassembled WGS sequence"/>
</dbReference>
<evidence type="ECO:0000256" key="3">
    <source>
        <dbReference type="ARBA" id="ARBA00023082"/>
    </source>
</evidence>
<evidence type="ECO:0000256" key="4">
    <source>
        <dbReference type="ARBA" id="ARBA00023163"/>
    </source>
</evidence>
<keyword evidence="2" id="KW-0805">Transcription regulation</keyword>
<reference evidence="7" key="2">
    <citation type="submission" date="2021-04" db="EMBL/GenBank/DDBJ databases">
        <authorList>
            <person name="Gilroy R."/>
        </authorList>
    </citation>
    <scope>NUCLEOTIDE SEQUENCE</scope>
    <source>
        <strain evidence="7">CHK185-1770</strain>
    </source>
</reference>
<keyword evidence="3" id="KW-0731">Sigma factor</keyword>
<protein>
    <submittedName>
        <fullName evidence="7">Sigma-70 family RNA polymerase sigma factor</fullName>
    </submittedName>
</protein>
<dbReference type="CDD" id="cd06171">
    <property type="entry name" value="Sigma70_r4"/>
    <property type="match status" value="1"/>
</dbReference>
<comment type="similarity">
    <text evidence="1">Belongs to the sigma-70 factor family. ECF subfamily.</text>
</comment>
<dbReference type="Gene3D" id="1.10.1740.10">
    <property type="match status" value="1"/>
</dbReference>
<feature type="domain" description="RNA polymerase sigma factor 70 region 4 type 2" evidence="6">
    <location>
        <begin position="114"/>
        <end position="164"/>
    </location>
</feature>
<dbReference type="SUPFAM" id="SSF88659">
    <property type="entry name" value="Sigma3 and sigma4 domains of RNA polymerase sigma factors"/>
    <property type="match status" value="1"/>
</dbReference>
<comment type="caution">
    <text evidence="7">The sequence shown here is derived from an EMBL/GenBank/DDBJ whole genome shotgun (WGS) entry which is preliminary data.</text>
</comment>
<dbReference type="InterPro" id="IPR014284">
    <property type="entry name" value="RNA_pol_sigma-70_dom"/>
</dbReference>
<evidence type="ECO:0000256" key="2">
    <source>
        <dbReference type="ARBA" id="ARBA00023015"/>
    </source>
</evidence>
<dbReference type="InterPro" id="IPR013324">
    <property type="entry name" value="RNA_pol_sigma_r3/r4-like"/>
</dbReference>
<dbReference type="AlphaFoldDB" id="A0A9D2SGK6"/>
<feature type="domain" description="RNA polymerase sigma-70 region 2" evidence="5">
    <location>
        <begin position="23"/>
        <end position="81"/>
    </location>
</feature>
<evidence type="ECO:0000313" key="8">
    <source>
        <dbReference type="Proteomes" id="UP000826793"/>
    </source>
</evidence>
<evidence type="ECO:0000259" key="6">
    <source>
        <dbReference type="Pfam" id="PF08281"/>
    </source>
</evidence>
<dbReference type="InterPro" id="IPR013249">
    <property type="entry name" value="RNA_pol_sigma70_r4_t2"/>
</dbReference>
<organism evidence="7 8">
    <name type="scientific">Candidatus Acutalibacter pullicola</name>
    <dbReference type="NCBI Taxonomy" id="2838417"/>
    <lineage>
        <taxon>Bacteria</taxon>
        <taxon>Bacillati</taxon>
        <taxon>Bacillota</taxon>
        <taxon>Clostridia</taxon>
        <taxon>Eubacteriales</taxon>
        <taxon>Acutalibacteraceae</taxon>
        <taxon>Acutalibacter</taxon>
    </lineage>
</organism>
<evidence type="ECO:0000313" key="7">
    <source>
        <dbReference type="EMBL" id="HJB98763.1"/>
    </source>
</evidence>
<evidence type="ECO:0000256" key="1">
    <source>
        <dbReference type="ARBA" id="ARBA00010641"/>
    </source>
</evidence>
<reference evidence="7" key="1">
    <citation type="journal article" date="2021" name="PeerJ">
        <title>Extensive microbial diversity within the chicken gut microbiome revealed by metagenomics and culture.</title>
        <authorList>
            <person name="Gilroy R."/>
            <person name="Ravi A."/>
            <person name="Getino M."/>
            <person name="Pursley I."/>
            <person name="Horton D.L."/>
            <person name="Alikhan N.F."/>
            <person name="Baker D."/>
            <person name="Gharbi K."/>
            <person name="Hall N."/>
            <person name="Watson M."/>
            <person name="Adriaenssens E.M."/>
            <person name="Foster-Nyarko E."/>
            <person name="Jarju S."/>
            <person name="Secka A."/>
            <person name="Antonio M."/>
            <person name="Oren A."/>
            <person name="Chaudhuri R.R."/>
            <person name="La Ragione R."/>
            <person name="Hildebrand F."/>
            <person name="Pallen M.J."/>
        </authorList>
    </citation>
    <scope>NUCLEOTIDE SEQUENCE</scope>
    <source>
        <strain evidence="7">CHK185-1770</strain>
    </source>
</reference>
<dbReference type="InterPro" id="IPR036388">
    <property type="entry name" value="WH-like_DNA-bd_sf"/>
</dbReference>
<dbReference type="Pfam" id="PF04542">
    <property type="entry name" value="Sigma70_r2"/>
    <property type="match status" value="1"/>
</dbReference>
<accession>A0A9D2SGK6</accession>
<proteinExistence type="inferred from homology"/>